<keyword evidence="3 4" id="KW-0663">Pyridoxal phosphate</keyword>
<dbReference type="PANTHER" id="PTHR48097:SF5">
    <property type="entry name" value="LOW SPECIFICITY L-THREONINE ALDOLASE"/>
    <property type="match status" value="1"/>
</dbReference>
<comment type="cofactor">
    <cofactor evidence="1 4">
        <name>pyridoxal 5'-phosphate</name>
        <dbReference type="ChEBI" id="CHEBI:597326"/>
    </cofactor>
</comment>
<evidence type="ECO:0000256" key="2">
    <source>
        <dbReference type="ARBA" id="ARBA00006966"/>
    </source>
</evidence>
<reference evidence="6 7" key="1">
    <citation type="submission" date="2020-08" db="EMBL/GenBank/DDBJ databases">
        <title>Genomic Encyclopedia of Type Strains, Phase IV (KMG-IV): sequencing the most valuable type-strain genomes for metagenomic binning, comparative biology and taxonomic classification.</title>
        <authorList>
            <person name="Goeker M."/>
        </authorList>
    </citation>
    <scope>NUCLEOTIDE SEQUENCE [LARGE SCALE GENOMIC DNA]</scope>
    <source>
        <strain evidence="6 7">DSM 12252</strain>
    </source>
</reference>
<dbReference type="Gene3D" id="3.40.640.10">
    <property type="entry name" value="Type I PLP-dependent aspartate aminotransferase-like (Major domain)"/>
    <property type="match status" value="1"/>
</dbReference>
<dbReference type="EC" id="4.1.2.48" evidence="4"/>
<dbReference type="SUPFAM" id="SSF53383">
    <property type="entry name" value="PLP-dependent transferases"/>
    <property type="match status" value="1"/>
</dbReference>
<evidence type="ECO:0000256" key="1">
    <source>
        <dbReference type="ARBA" id="ARBA00001933"/>
    </source>
</evidence>
<feature type="domain" description="Aromatic amino acid beta-eliminating lyase/threonine aldolase" evidence="5">
    <location>
        <begin position="9"/>
        <end position="297"/>
    </location>
</feature>
<sequence length="344" mass="37551">MSAELKYHFASDNTSGICPEAWQALEDANSGYQPSYGADSITAEACETFRSFFETDCDVYFVFNGTAANSLSLATLCQSYHSIITAQEAHVETDECGAPEFFSHGSKILLARSPLGKLDPSDVERLATSRTDVHFPKPRALSISQSTELGTVYRPGEVKGLGAVAKQHGLSIHMDGARFFNALTGLNCAPADITWRAGVDVLCCGGTKLGMAVTEAVVFFNKELSQEFAYRCKQAGQLCSKMRFISAQWLRILRDDTWRRHAQNGNTLARRLADALGHLPGVQILYPVDANAVFAKLPEKMKDALKARGWVFYSFIGGGSRLMCSWRTTESDVDAFVADAVASV</sequence>
<gene>
    <name evidence="6" type="ORF">HNQ65_004312</name>
</gene>
<dbReference type="EMBL" id="JACHIG010000011">
    <property type="protein sequence ID" value="MBB5034704.1"/>
    <property type="molecule type" value="Genomic_DNA"/>
</dbReference>
<dbReference type="CDD" id="cd06502">
    <property type="entry name" value="TA_like"/>
    <property type="match status" value="1"/>
</dbReference>
<evidence type="ECO:0000256" key="4">
    <source>
        <dbReference type="PIRNR" id="PIRNR038940"/>
    </source>
</evidence>
<comment type="function">
    <text evidence="4">Catalyzes the cleavage of L-allo-threonine and L-threonine to glycine and acetaldehyde.</text>
</comment>
<protein>
    <recommendedName>
        <fullName evidence="4">L-threonine aldolase</fullName>
        <ecNumber evidence="4">4.1.2.48</ecNumber>
    </recommendedName>
</protein>
<dbReference type="InterPro" id="IPR026273">
    <property type="entry name" value="Low_specificity_L-TA_bact"/>
</dbReference>
<comment type="caution">
    <text evidence="6">The sequence shown here is derived from an EMBL/GenBank/DDBJ whole genome shotgun (WGS) entry which is preliminary data.</text>
</comment>
<evidence type="ECO:0000259" key="5">
    <source>
        <dbReference type="Pfam" id="PF01212"/>
    </source>
</evidence>
<keyword evidence="4 6" id="KW-0456">Lyase</keyword>
<dbReference type="InterPro" id="IPR001597">
    <property type="entry name" value="ArAA_b-elim_lyase/Thr_aldolase"/>
</dbReference>
<dbReference type="Proteomes" id="UP000590740">
    <property type="component" value="Unassembled WGS sequence"/>
</dbReference>
<comment type="catalytic activity">
    <reaction evidence="4">
        <text>L-threonine = acetaldehyde + glycine</text>
        <dbReference type="Rhea" id="RHEA:19625"/>
        <dbReference type="ChEBI" id="CHEBI:15343"/>
        <dbReference type="ChEBI" id="CHEBI:57305"/>
        <dbReference type="ChEBI" id="CHEBI:57926"/>
        <dbReference type="EC" id="4.1.2.48"/>
    </reaction>
</comment>
<dbReference type="Pfam" id="PF01212">
    <property type="entry name" value="Beta_elim_lyase"/>
    <property type="match status" value="1"/>
</dbReference>
<dbReference type="InterPro" id="IPR015424">
    <property type="entry name" value="PyrdxlP-dep_Trfase"/>
</dbReference>
<evidence type="ECO:0000256" key="3">
    <source>
        <dbReference type="ARBA" id="ARBA00022898"/>
    </source>
</evidence>
<keyword evidence="7" id="KW-1185">Reference proteome</keyword>
<dbReference type="RefSeq" id="WP_184342774.1">
    <property type="nucleotide sequence ID" value="NZ_JACHIG010000011.1"/>
</dbReference>
<dbReference type="GO" id="GO:0004793">
    <property type="term" value="F:threonine aldolase activity"/>
    <property type="evidence" value="ECO:0007669"/>
    <property type="project" value="UniProtKB-UniRule"/>
</dbReference>
<evidence type="ECO:0000313" key="7">
    <source>
        <dbReference type="Proteomes" id="UP000590740"/>
    </source>
</evidence>
<comment type="catalytic activity">
    <reaction evidence="4">
        <text>L-allo-threonine = acetaldehyde + glycine</text>
        <dbReference type="Rhea" id="RHEA:26209"/>
        <dbReference type="ChEBI" id="CHEBI:15343"/>
        <dbReference type="ChEBI" id="CHEBI:57305"/>
        <dbReference type="ChEBI" id="CHEBI:58585"/>
        <dbReference type="EC" id="4.1.2.48"/>
    </reaction>
</comment>
<dbReference type="InterPro" id="IPR015422">
    <property type="entry name" value="PyrdxlP-dep_Trfase_small"/>
</dbReference>
<dbReference type="PANTHER" id="PTHR48097">
    <property type="entry name" value="L-THREONINE ALDOLASE-RELATED"/>
    <property type="match status" value="1"/>
</dbReference>
<comment type="similarity">
    <text evidence="2 4">Belongs to the threonine aldolase family.</text>
</comment>
<dbReference type="InterPro" id="IPR015421">
    <property type="entry name" value="PyrdxlP-dep_Trfase_major"/>
</dbReference>
<dbReference type="AlphaFoldDB" id="A0A7W7YEN5"/>
<dbReference type="GO" id="GO:0006567">
    <property type="term" value="P:L-threonine catabolic process"/>
    <property type="evidence" value="ECO:0007669"/>
    <property type="project" value="UniProtKB-UniRule"/>
</dbReference>
<dbReference type="PIRSF" id="PIRSF038940">
    <property type="entry name" value="Low_specificity_LTA"/>
    <property type="match status" value="1"/>
</dbReference>
<proteinExistence type="inferred from homology"/>
<organism evidence="6 7">
    <name type="scientific">Prosthecobacter vanneervenii</name>
    <dbReference type="NCBI Taxonomy" id="48466"/>
    <lineage>
        <taxon>Bacteria</taxon>
        <taxon>Pseudomonadati</taxon>
        <taxon>Verrucomicrobiota</taxon>
        <taxon>Verrucomicrobiia</taxon>
        <taxon>Verrucomicrobiales</taxon>
        <taxon>Verrucomicrobiaceae</taxon>
        <taxon>Prosthecobacter</taxon>
    </lineage>
</organism>
<dbReference type="Gene3D" id="3.90.1150.10">
    <property type="entry name" value="Aspartate Aminotransferase, domain 1"/>
    <property type="match status" value="1"/>
</dbReference>
<name>A0A7W7YEN5_9BACT</name>
<evidence type="ECO:0000313" key="6">
    <source>
        <dbReference type="EMBL" id="MBB5034704.1"/>
    </source>
</evidence>
<accession>A0A7W7YEN5</accession>